<feature type="domain" description="SpaA-like prealbumin fold" evidence="2">
    <location>
        <begin position="336"/>
        <end position="426"/>
    </location>
</feature>
<feature type="domain" description="SpaA-like prealbumin fold" evidence="3">
    <location>
        <begin position="619"/>
        <end position="712"/>
    </location>
</feature>
<dbReference type="AlphaFoldDB" id="A0A932VS44"/>
<protein>
    <recommendedName>
        <fullName evidence="6">Ig-like domain-containing protein</fullName>
    </recommendedName>
</protein>
<evidence type="ECO:0000313" key="4">
    <source>
        <dbReference type="EMBL" id="MBI3630791.1"/>
    </source>
</evidence>
<dbReference type="InterPro" id="IPR045826">
    <property type="entry name" value="SpaA_PFL_dom_2"/>
</dbReference>
<evidence type="ECO:0000259" key="3">
    <source>
        <dbReference type="Pfam" id="PF24514"/>
    </source>
</evidence>
<dbReference type="InterPro" id="IPR055371">
    <property type="entry name" value="SpaA_PFL_dom_4"/>
</dbReference>
<feature type="domain" description="SpaA-like prealbumin fold" evidence="2">
    <location>
        <begin position="136"/>
        <end position="231"/>
    </location>
</feature>
<dbReference type="Pfam" id="PF24514">
    <property type="entry name" value="SpaA_4"/>
    <property type="match status" value="3"/>
</dbReference>
<dbReference type="Pfam" id="PF19403">
    <property type="entry name" value="SpaA_2"/>
    <property type="match status" value="3"/>
</dbReference>
<feature type="domain" description="SpaA-like prealbumin fold" evidence="3">
    <location>
        <begin position="530"/>
        <end position="613"/>
    </location>
</feature>
<dbReference type="EMBL" id="JACQCR010000007">
    <property type="protein sequence ID" value="MBI3630791.1"/>
    <property type="molecule type" value="Genomic_DNA"/>
</dbReference>
<evidence type="ECO:0000256" key="1">
    <source>
        <dbReference type="SAM" id="SignalP"/>
    </source>
</evidence>
<sequence>MFTPLRLRLTVAALAVGVLGAAYIASADASLTIVSINGNPPTGHCIAGPLTFVVSGQTGTNGGHYSIDVGDGHATTTTSDVAFGGSVSFSNITLNTFTPTVGGNVILIYLYHGAASGADSHLTKVNLCTAAPTQGALTVKKHVASGLASPSEFTLHVKDHTGTDVSGSSFPGSEGGTDFLLTPDTYTVSEDDPTSLGYTQTSISCENITDSTSIVGSSVTLLVEKTYSCTITNDVAAPTTGSLTLVKHVTTDNNGSALATAWTLAASGPTPISGASGSAAVTSATVNPGTYALSESGGPSGYTPSAWSCTGTGSQVGDTIALDAGESATCTITNDDVPALLTLVKLVSGGDATATNWTLSASGSTPISGHTGDASITNAAVDAGTYALSESGPSGYDPSGWSCVGTGSQDGANVTLGVGQSETCTITNTVTPPPPPGSITIIKNTLGGDGSFNFTGDLGSFTLTTVGGTVQQVFSDLTPNTYSVSETVPTGWDLTSSLCNTDENPESGIALGSDASVTCTFTNTKRGHIIVKKVTDPTGVEQSFDFTASYAPGNFSLSDGGQNDSGAIVPGPYSVSESLPAGWTQQSATCDNGDSPSEISLTAGATVTCTFTNIEKPTLTIVKHTDEASGDATFTFNVTGQDSENITTVSGTGSTDPMTLDAATYDVTENVLSGWHLVDVSCDSSTGSEIAGGKSVVLDNGDHVTCTFTNTKQGTFIVKKVIVNSGGGTAVASDFSFAIDGGTAAAFESDGENDVIVNPGRQ</sequence>
<feature type="domain" description="SpaA-like prealbumin fold" evidence="2">
    <location>
        <begin position="241"/>
        <end position="332"/>
    </location>
</feature>
<gene>
    <name evidence="4" type="ORF">HY221_00425</name>
</gene>
<proteinExistence type="predicted"/>
<feature type="domain" description="SpaA-like prealbumin fold" evidence="3">
    <location>
        <begin position="439"/>
        <end position="525"/>
    </location>
</feature>
<dbReference type="Proteomes" id="UP000753196">
    <property type="component" value="Unassembled WGS sequence"/>
</dbReference>
<feature type="signal peptide" evidence="1">
    <location>
        <begin position="1"/>
        <end position="27"/>
    </location>
</feature>
<evidence type="ECO:0000259" key="2">
    <source>
        <dbReference type="Pfam" id="PF19403"/>
    </source>
</evidence>
<feature type="chain" id="PRO_5037072369" description="Ig-like domain-containing protein" evidence="1">
    <location>
        <begin position="28"/>
        <end position="762"/>
    </location>
</feature>
<evidence type="ECO:0000313" key="5">
    <source>
        <dbReference type="Proteomes" id="UP000753196"/>
    </source>
</evidence>
<accession>A0A932VS44</accession>
<comment type="caution">
    <text evidence="4">The sequence shown here is derived from an EMBL/GenBank/DDBJ whole genome shotgun (WGS) entry which is preliminary data.</text>
</comment>
<name>A0A932VS44_9BACT</name>
<keyword evidence="1" id="KW-0732">Signal</keyword>
<evidence type="ECO:0008006" key="6">
    <source>
        <dbReference type="Google" id="ProtNLM"/>
    </source>
</evidence>
<organism evidence="4 5">
    <name type="scientific">Candidatus Sungiibacteriota bacterium</name>
    <dbReference type="NCBI Taxonomy" id="2750080"/>
    <lineage>
        <taxon>Bacteria</taxon>
        <taxon>Candidatus Sungiibacteriota</taxon>
    </lineage>
</organism>
<reference evidence="4" key="1">
    <citation type="submission" date="2020-07" db="EMBL/GenBank/DDBJ databases">
        <title>Huge and variable diversity of episymbiotic CPR bacteria and DPANN archaea in groundwater ecosystems.</title>
        <authorList>
            <person name="He C.Y."/>
            <person name="Keren R."/>
            <person name="Whittaker M."/>
            <person name="Farag I.F."/>
            <person name="Doudna J."/>
            <person name="Cate J.H.D."/>
            <person name="Banfield J.F."/>
        </authorList>
    </citation>
    <scope>NUCLEOTIDE SEQUENCE</scope>
    <source>
        <strain evidence="4">NC_groundwater_973_Pr1_S-0.2um_54_13</strain>
    </source>
</reference>